<dbReference type="GO" id="GO:0005737">
    <property type="term" value="C:cytoplasm"/>
    <property type="evidence" value="ECO:0007669"/>
    <property type="project" value="TreeGrafter"/>
</dbReference>
<evidence type="ECO:0000256" key="1">
    <source>
        <dbReference type="SAM" id="MobiDB-lite"/>
    </source>
</evidence>
<dbReference type="InterPro" id="IPR001012">
    <property type="entry name" value="UBX_dom"/>
</dbReference>
<evidence type="ECO:0000256" key="2">
    <source>
        <dbReference type="SAM" id="Phobius"/>
    </source>
</evidence>
<keyword evidence="2" id="KW-0472">Membrane</keyword>
<dbReference type="SMART" id="SM00166">
    <property type="entry name" value="UBX"/>
    <property type="match status" value="1"/>
</dbReference>
<dbReference type="InterPro" id="IPR029071">
    <property type="entry name" value="Ubiquitin-like_domsf"/>
</dbReference>
<dbReference type="Pfam" id="PF09409">
    <property type="entry name" value="PUB"/>
    <property type="match status" value="1"/>
</dbReference>
<dbReference type="PANTHER" id="PTHR23153:SF38">
    <property type="entry name" value="UBX DOMAIN-CONTAINING PROTEIN 6"/>
    <property type="match status" value="1"/>
</dbReference>
<evidence type="ECO:0000259" key="3">
    <source>
        <dbReference type="PROSITE" id="PS50033"/>
    </source>
</evidence>
<dbReference type="InterPro" id="IPR018997">
    <property type="entry name" value="PUB_domain"/>
</dbReference>
<protein>
    <submittedName>
        <fullName evidence="4">UBX domain-containing protein 6</fullName>
    </submittedName>
</protein>
<dbReference type="Pfam" id="PF00789">
    <property type="entry name" value="UBX"/>
    <property type="match status" value="1"/>
</dbReference>
<dbReference type="InterPro" id="IPR036339">
    <property type="entry name" value="PUB-like_dom_sf"/>
</dbReference>
<dbReference type="PROSITE" id="PS50033">
    <property type="entry name" value="UBX"/>
    <property type="match status" value="1"/>
</dbReference>
<sequence>MSSFDLLSNNLTPSGVAEYLHSLLPVEVVEFYFSAVSTVNTIDDFQLQILRISFTILCINLILIWISWGKYGDKITERFMKPASSKSLEDLKPGPGHKLNESTNRPKNSGPSPITTQPSRHQPSEGAQRAGAAALARIEQKQTTSVNWSVQATKAQAKKEIELENASKLKQTTPVKKDLVVQESCPSLTVSGVYFKCSIIGPEVLPKKEIKQRIKEFLYEQLEQERGLTACLIIHTTNENKEQVQRGIETLSRYLTNILDNPDEEKYHKIRLNNKVFQERIVGLEGALDFLDAAGFNKKVIDNEDYLVFSGTDFENLQMLKEALLSAEPILPTLDRNLRVLQPSQAAVKINLPDDFFNLSADEIKREQNEKIETVELMTQLRTKAMRERDEIKELHMYKYTLIRIRFPDGIILQGTFYVHERLSAVKQYVAENLNDPERDFYLLLPGGSKLVENDNSLLELKLVPAVLLNFLWSDGSCGTTHYLKPDVMALLADL</sequence>
<dbReference type="SUPFAM" id="SSF54236">
    <property type="entry name" value="Ubiquitin-like"/>
    <property type="match status" value="1"/>
</dbReference>
<name>A0A8X6XSF1_9ARAC</name>
<keyword evidence="2" id="KW-1133">Transmembrane helix</keyword>
<dbReference type="PANTHER" id="PTHR23153">
    <property type="entry name" value="UBX-RELATED"/>
    <property type="match status" value="1"/>
</dbReference>
<dbReference type="InterPro" id="IPR042774">
    <property type="entry name" value="UBXN6_PUB"/>
</dbReference>
<dbReference type="SMART" id="SM00580">
    <property type="entry name" value="PUG"/>
    <property type="match status" value="1"/>
</dbReference>
<feature type="region of interest" description="Disordered" evidence="1">
    <location>
        <begin position="84"/>
        <end position="134"/>
    </location>
</feature>
<gene>
    <name evidence="4" type="primary">UBXN6</name>
    <name evidence="4" type="ORF">TNIN_373361</name>
</gene>
<dbReference type="EMBL" id="BMAV01011986">
    <property type="protein sequence ID" value="GFY58303.1"/>
    <property type="molecule type" value="Genomic_DNA"/>
</dbReference>
<keyword evidence="2" id="KW-0812">Transmembrane</keyword>
<feature type="compositionally biased region" description="Polar residues" evidence="1">
    <location>
        <begin position="101"/>
        <end position="121"/>
    </location>
</feature>
<dbReference type="AlphaFoldDB" id="A0A8X6XSF1"/>
<accession>A0A8X6XSF1</accession>
<comment type="caution">
    <text evidence="4">The sequence shown here is derived from an EMBL/GenBank/DDBJ whole genome shotgun (WGS) entry which is preliminary data.</text>
</comment>
<reference evidence="4" key="1">
    <citation type="submission" date="2020-08" db="EMBL/GenBank/DDBJ databases">
        <title>Multicomponent nature underlies the extraordinary mechanical properties of spider dragline silk.</title>
        <authorList>
            <person name="Kono N."/>
            <person name="Nakamura H."/>
            <person name="Mori M."/>
            <person name="Yoshida Y."/>
            <person name="Ohtoshi R."/>
            <person name="Malay A.D."/>
            <person name="Moran D.A.P."/>
            <person name="Tomita M."/>
            <person name="Numata K."/>
            <person name="Arakawa K."/>
        </authorList>
    </citation>
    <scope>NUCLEOTIDE SEQUENCE</scope>
</reference>
<evidence type="ECO:0000313" key="5">
    <source>
        <dbReference type="Proteomes" id="UP000886998"/>
    </source>
</evidence>
<dbReference type="CDD" id="cd16119">
    <property type="entry name" value="UBX_UBXN6"/>
    <property type="match status" value="1"/>
</dbReference>
<dbReference type="Proteomes" id="UP000886998">
    <property type="component" value="Unassembled WGS sequence"/>
</dbReference>
<proteinExistence type="predicted"/>
<dbReference type="CDD" id="cd10460">
    <property type="entry name" value="PUB_UBXD1"/>
    <property type="match status" value="1"/>
</dbReference>
<dbReference type="Gene3D" id="1.20.58.2190">
    <property type="match status" value="1"/>
</dbReference>
<dbReference type="Gene3D" id="3.10.20.90">
    <property type="entry name" value="Phosphatidylinositol 3-kinase Catalytic Subunit, Chain A, domain 1"/>
    <property type="match status" value="1"/>
</dbReference>
<dbReference type="SUPFAM" id="SSF143503">
    <property type="entry name" value="PUG domain-like"/>
    <property type="match status" value="1"/>
</dbReference>
<feature type="transmembrane region" description="Helical" evidence="2">
    <location>
        <begin position="49"/>
        <end position="68"/>
    </location>
</feature>
<feature type="domain" description="UBX" evidence="3">
    <location>
        <begin position="403"/>
        <end position="471"/>
    </location>
</feature>
<organism evidence="4 5">
    <name type="scientific">Trichonephila inaurata madagascariensis</name>
    <dbReference type="NCBI Taxonomy" id="2747483"/>
    <lineage>
        <taxon>Eukaryota</taxon>
        <taxon>Metazoa</taxon>
        <taxon>Ecdysozoa</taxon>
        <taxon>Arthropoda</taxon>
        <taxon>Chelicerata</taxon>
        <taxon>Arachnida</taxon>
        <taxon>Araneae</taxon>
        <taxon>Araneomorphae</taxon>
        <taxon>Entelegynae</taxon>
        <taxon>Araneoidea</taxon>
        <taxon>Nephilidae</taxon>
        <taxon>Trichonephila</taxon>
        <taxon>Trichonephila inaurata</taxon>
    </lineage>
</organism>
<evidence type="ECO:0000313" key="4">
    <source>
        <dbReference type="EMBL" id="GFY58303.1"/>
    </source>
</evidence>
<keyword evidence="5" id="KW-1185">Reference proteome</keyword>
<dbReference type="OrthoDB" id="49605at2759"/>